<accession>E4Y6I9</accession>
<organism evidence="1">
    <name type="scientific">Oikopleura dioica</name>
    <name type="common">Tunicate</name>
    <dbReference type="NCBI Taxonomy" id="34765"/>
    <lineage>
        <taxon>Eukaryota</taxon>
        <taxon>Metazoa</taxon>
        <taxon>Chordata</taxon>
        <taxon>Tunicata</taxon>
        <taxon>Appendicularia</taxon>
        <taxon>Copelata</taxon>
        <taxon>Oikopleuridae</taxon>
        <taxon>Oikopleura</taxon>
    </lineage>
</organism>
<gene>
    <name evidence="1" type="ORF">GSOID_T00025134001</name>
</gene>
<protein>
    <submittedName>
        <fullName evidence="1">Uncharacterized protein</fullName>
    </submittedName>
</protein>
<sequence length="551" mass="62601">MNHDLTITYLEDKSEYIVLADHLSRDPKLSVKCEANVCKVCEAADAPLVRNGKSAVARTNPAIFNDFPELRKANLKSFLANKELVRSIQYKDKKLRAVIQAKENLVLPGARNRPGETGRWKMEVEEGVVVVAKNFGVRKVNVTVIPERFTNWVAQKVHDEHGCSSMNALLNVAKSVVDAPKIKDAIKAIIGRCRKCTFMRNVPNTYVDLKEYKDLNPSRIGEVVSWDQLSRRSELINKQLKYWVIIDHLTAYAKMYPVEGPSSAENNKLALLRAINDIAGPTRETVNVITDGAKYNESLINDADLLNNSVKLIITTALSRSKNNLCILDTRTAKMTKYLTMALNESKDSWVIAQKAEQAHNKIKGTHGYSPIELFKGIDQITGKAIKIDWDKIKMFIKRARKMSREANDKMARKKSVRDPINLVPFDEENEEGRVYGKMDRSPIKIGDIIVLSGAFDKNNSRPWWKVCPSEQIPNGIDFDNRVVSTVKMDLRKIQKSSRKLWSFSAIKAVCDGREKLTESDLYNRFKSVPECFDANYLRLEDENGHLWRNT</sequence>
<dbReference type="Proteomes" id="UP000011014">
    <property type="component" value="Unassembled WGS sequence"/>
</dbReference>
<name>E4Y6I9_OIKDI</name>
<dbReference type="EMBL" id="FN654297">
    <property type="protein sequence ID" value="CBY31239.1"/>
    <property type="molecule type" value="Genomic_DNA"/>
</dbReference>
<reference evidence="1" key="1">
    <citation type="journal article" date="2010" name="Science">
        <title>Plasticity of animal genome architecture unmasked by rapid evolution of a pelagic tunicate.</title>
        <authorList>
            <person name="Denoeud F."/>
            <person name="Henriet S."/>
            <person name="Mungpakdee S."/>
            <person name="Aury J.M."/>
            <person name="Da Silva C."/>
            <person name="Brinkmann H."/>
            <person name="Mikhaleva J."/>
            <person name="Olsen L.C."/>
            <person name="Jubin C."/>
            <person name="Canestro C."/>
            <person name="Bouquet J.M."/>
            <person name="Danks G."/>
            <person name="Poulain J."/>
            <person name="Campsteijn C."/>
            <person name="Adamski M."/>
            <person name="Cross I."/>
            <person name="Yadetie F."/>
            <person name="Muffato M."/>
            <person name="Louis A."/>
            <person name="Butcher S."/>
            <person name="Tsagkogeorga G."/>
            <person name="Konrad A."/>
            <person name="Singh S."/>
            <person name="Jensen M.F."/>
            <person name="Cong E.H."/>
            <person name="Eikeseth-Otteraa H."/>
            <person name="Noel B."/>
            <person name="Anthouard V."/>
            <person name="Porcel B.M."/>
            <person name="Kachouri-Lafond R."/>
            <person name="Nishino A."/>
            <person name="Ugolini M."/>
            <person name="Chourrout P."/>
            <person name="Nishida H."/>
            <person name="Aasland R."/>
            <person name="Huzurbazar S."/>
            <person name="Westhof E."/>
            <person name="Delsuc F."/>
            <person name="Lehrach H."/>
            <person name="Reinhardt R."/>
            <person name="Weissenbach J."/>
            <person name="Roy S.W."/>
            <person name="Artiguenave F."/>
            <person name="Postlethwait J.H."/>
            <person name="Manak J.R."/>
            <person name="Thompson E.M."/>
            <person name="Jaillon O."/>
            <person name="Du Pasquier L."/>
            <person name="Boudinot P."/>
            <person name="Liberles D.A."/>
            <person name="Volff J.N."/>
            <person name="Philippe H."/>
            <person name="Lenhard B."/>
            <person name="Roest Crollius H."/>
            <person name="Wincker P."/>
            <person name="Chourrout D."/>
        </authorList>
    </citation>
    <scope>NUCLEOTIDE SEQUENCE [LARGE SCALE GENOMIC DNA]</scope>
</reference>
<proteinExistence type="predicted"/>
<dbReference type="AlphaFoldDB" id="E4Y6I9"/>
<evidence type="ECO:0000313" key="1">
    <source>
        <dbReference type="EMBL" id="CBY31239.1"/>
    </source>
</evidence>